<dbReference type="OrthoDB" id="5612767at2"/>
<dbReference type="GO" id="GO:0009055">
    <property type="term" value="F:electron transfer activity"/>
    <property type="evidence" value="ECO:0007669"/>
    <property type="project" value="TreeGrafter"/>
</dbReference>
<accession>A0A094IY89</accession>
<comment type="caution">
    <text evidence="20">The sequence shown here is derived from an EMBL/GenBank/DDBJ whole genome shotgun (WGS) entry which is preliminary data.</text>
</comment>
<evidence type="ECO:0000313" key="21">
    <source>
        <dbReference type="Proteomes" id="UP000054363"/>
    </source>
</evidence>
<dbReference type="AlphaFoldDB" id="A0A094IY89"/>
<keyword evidence="11 18" id="KW-0479">Metal-binding</keyword>
<dbReference type="GO" id="GO:0005886">
    <property type="term" value="C:plasma membrane"/>
    <property type="evidence" value="ECO:0007669"/>
    <property type="project" value="UniProtKB-SubCell"/>
</dbReference>
<dbReference type="eggNOG" id="COG2142">
    <property type="taxonomic scope" value="Bacteria"/>
</dbReference>
<dbReference type="GO" id="GO:0017004">
    <property type="term" value="P:cytochrome complex assembly"/>
    <property type="evidence" value="ECO:0007669"/>
    <property type="project" value="TreeGrafter"/>
</dbReference>
<sequence length="118" mass="12980">MVRAAGTFGRSGPHDFILLRASAIILGLYTIFLLSFMVAADEITYAVWTNFFAGLGVKLFTMLALTAVLIHGWIGTWQVLTDYVKIAGLRAFLQFVFSVSLIIVWLAGLLVVWPVEGV</sequence>
<feature type="binding site" evidence="17">
    <location>
        <position position="83"/>
    </location>
    <ligand>
        <name>a ubiquinone</name>
        <dbReference type="ChEBI" id="CHEBI:16389"/>
    </ligand>
</feature>
<reference evidence="20 21" key="1">
    <citation type="submission" date="2014-06" db="EMBL/GenBank/DDBJ databases">
        <title>The draft genome sequence of Idiomarina salinarum ISL-52.</title>
        <authorList>
            <person name="Du J."/>
            <person name="Shao Z."/>
        </authorList>
    </citation>
    <scope>NUCLEOTIDE SEQUENCE [LARGE SCALE GENOMIC DNA]</scope>
    <source>
        <strain evidence="20 21">ISL-52</strain>
    </source>
</reference>
<name>A0A094IY89_9GAMM</name>
<keyword evidence="5 16" id="KW-0813">Transport</keyword>
<keyword evidence="8 16" id="KW-0816">Tricarboxylic acid cycle</keyword>
<evidence type="ECO:0000256" key="1">
    <source>
        <dbReference type="ARBA" id="ARBA00004050"/>
    </source>
</evidence>
<dbReference type="InterPro" id="IPR034804">
    <property type="entry name" value="SQR/QFR_C/D"/>
</dbReference>
<organism evidence="20 21">
    <name type="scientific">Pseudidiomarina salinarum</name>
    <dbReference type="NCBI Taxonomy" id="435908"/>
    <lineage>
        <taxon>Bacteria</taxon>
        <taxon>Pseudomonadati</taxon>
        <taxon>Pseudomonadota</taxon>
        <taxon>Gammaproteobacteria</taxon>
        <taxon>Alteromonadales</taxon>
        <taxon>Idiomarinaceae</taxon>
        <taxon>Pseudidiomarina</taxon>
    </lineage>
</organism>
<gene>
    <name evidence="20" type="primary">sdhD</name>
    <name evidence="20" type="ORF">IDSA_05235</name>
</gene>
<evidence type="ECO:0000256" key="17">
    <source>
        <dbReference type="PIRSR" id="PIRSR000169-1"/>
    </source>
</evidence>
<evidence type="ECO:0000256" key="13">
    <source>
        <dbReference type="ARBA" id="ARBA00022989"/>
    </source>
</evidence>
<keyword evidence="13 19" id="KW-1133">Transmembrane helix</keyword>
<dbReference type="GO" id="GO:0046872">
    <property type="term" value="F:metal ion binding"/>
    <property type="evidence" value="ECO:0007669"/>
    <property type="project" value="UniProtKB-KW"/>
</dbReference>
<evidence type="ECO:0000256" key="9">
    <source>
        <dbReference type="ARBA" id="ARBA00022617"/>
    </source>
</evidence>
<evidence type="ECO:0000256" key="4">
    <source>
        <dbReference type="ARBA" id="ARBA00019425"/>
    </source>
</evidence>
<evidence type="ECO:0000256" key="8">
    <source>
        <dbReference type="ARBA" id="ARBA00022532"/>
    </source>
</evidence>
<evidence type="ECO:0000256" key="2">
    <source>
        <dbReference type="ARBA" id="ARBA00004429"/>
    </source>
</evidence>
<feature type="transmembrane region" description="Helical" evidence="19">
    <location>
        <begin position="59"/>
        <end position="80"/>
    </location>
</feature>
<dbReference type="GO" id="GO:0016491">
    <property type="term" value="F:oxidoreductase activity"/>
    <property type="evidence" value="ECO:0007669"/>
    <property type="project" value="UniProtKB-KW"/>
</dbReference>
<dbReference type="PANTHER" id="PTHR38689">
    <property type="entry name" value="SUCCINATE DEHYDROGENASE HYDROPHOBIC MEMBRANE ANCHOR SUBUNIT"/>
    <property type="match status" value="1"/>
</dbReference>
<dbReference type="SUPFAM" id="SSF81343">
    <property type="entry name" value="Fumarate reductase respiratory complex transmembrane subunits"/>
    <property type="match status" value="1"/>
</dbReference>
<evidence type="ECO:0000256" key="12">
    <source>
        <dbReference type="ARBA" id="ARBA00022982"/>
    </source>
</evidence>
<evidence type="ECO:0000256" key="6">
    <source>
        <dbReference type="ARBA" id="ARBA00022475"/>
    </source>
</evidence>
<evidence type="ECO:0000256" key="19">
    <source>
        <dbReference type="SAM" id="Phobius"/>
    </source>
</evidence>
<comment type="subcellular location">
    <subcellularLocation>
        <location evidence="2 16">Cell inner membrane</location>
        <topology evidence="2 16">Multi-pass membrane protein</topology>
    </subcellularLocation>
</comment>
<dbReference type="Proteomes" id="UP000054363">
    <property type="component" value="Unassembled WGS sequence"/>
</dbReference>
<keyword evidence="9 18" id="KW-0349">Heme</keyword>
<keyword evidence="15 16" id="KW-0472">Membrane</keyword>
<evidence type="ECO:0000256" key="14">
    <source>
        <dbReference type="ARBA" id="ARBA00023004"/>
    </source>
</evidence>
<dbReference type="RefSeq" id="WP_034774764.1">
    <property type="nucleotide sequence ID" value="NZ_JPER01000001.1"/>
</dbReference>
<evidence type="ECO:0000256" key="15">
    <source>
        <dbReference type="ARBA" id="ARBA00023136"/>
    </source>
</evidence>
<keyword evidence="20" id="KW-0560">Oxidoreductase</keyword>
<evidence type="ECO:0000256" key="5">
    <source>
        <dbReference type="ARBA" id="ARBA00022448"/>
    </source>
</evidence>
<dbReference type="STRING" id="435908.IDSA_05235"/>
<evidence type="ECO:0000256" key="10">
    <source>
        <dbReference type="ARBA" id="ARBA00022692"/>
    </source>
</evidence>
<proteinExistence type="predicted"/>
<keyword evidence="12 16" id="KW-0249">Electron transport</keyword>
<feature type="binding site" description="axial binding residue" evidence="18">
    <location>
        <position position="71"/>
    </location>
    <ligand>
        <name>heme</name>
        <dbReference type="ChEBI" id="CHEBI:30413"/>
        <note>ligand shared with second transmembrane subunit</note>
    </ligand>
    <ligandPart>
        <name>Fe</name>
        <dbReference type="ChEBI" id="CHEBI:18248"/>
    </ligandPart>
</feature>
<dbReference type="PIRSF" id="PIRSF000169">
    <property type="entry name" value="SDH_D"/>
    <property type="match status" value="1"/>
</dbReference>
<comment type="pathway">
    <text evidence="3 16">Carbohydrate metabolism; tricarboxylic acid cycle.</text>
</comment>
<dbReference type="InterPro" id="IPR014312">
    <property type="entry name" value="Succ_DH_anchor"/>
</dbReference>
<comment type="cofactor">
    <cofactor evidence="18">
        <name>heme</name>
        <dbReference type="ChEBI" id="CHEBI:30413"/>
    </cofactor>
    <text evidence="18">The heme is bound between the two transmembrane subunits.</text>
</comment>
<dbReference type="CDD" id="cd03494">
    <property type="entry name" value="SQR_TypeC_SdhD"/>
    <property type="match status" value="1"/>
</dbReference>
<keyword evidence="6 16" id="KW-1003">Cell membrane</keyword>
<protein>
    <recommendedName>
        <fullName evidence="4 16">Succinate dehydrogenase hydrophobic membrane anchor subunit</fullName>
    </recommendedName>
</protein>
<evidence type="ECO:0000256" key="3">
    <source>
        <dbReference type="ARBA" id="ARBA00005163"/>
    </source>
</evidence>
<keyword evidence="21" id="KW-1185">Reference proteome</keyword>
<evidence type="ECO:0000256" key="18">
    <source>
        <dbReference type="PIRSR" id="PIRSR000169-2"/>
    </source>
</evidence>
<dbReference type="InterPro" id="IPR000701">
    <property type="entry name" value="SuccDH_FuR_B_TM-su"/>
</dbReference>
<keyword evidence="7 16" id="KW-0997">Cell inner membrane</keyword>
<dbReference type="Pfam" id="PF01127">
    <property type="entry name" value="Sdh_cyt"/>
    <property type="match status" value="1"/>
</dbReference>
<dbReference type="PANTHER" id="PTHR38689:SF1">
    <property type="entry name" value="SUCCINATE DEHYDROGENASE HYDROPHOBIC MEMBRANE ANCHOR SUBUNIT"/>
    <property type="match status" value="1"/>
</dbReference>
<keyword evidence="14 18" id="KW-0408">Iron</keyword>
<evidence type="ECO:0000256" key="7">
    <source>
        <dbReference type="ARBA" id="ARBA00022519"/>
    </source>
</evidence>
<feature type="transmembrane region" description="Helical" evidence="19">
    <location>
        <begin position="92"/>
        <end position="115"/>
    </location>
</feature>
<feature type="transmembrane region" description="Helical" evidence="19">
    <location>
        <begin position="17"/>
        <end position="39"/>
    </location>
</feature>
<dbReference type="GO" id="GO:0006099">
    <property type="term" value="P:tricarboxylic acid cycle"/>
    <property type="evidence" value="ECO:0007669"/>
    <property type="project" value="UniProtKB-UniRule"/>
</dbReference>
<dbReference type="NCBIfam" id="TIGR02968">
    <property type="entry name" value="succ_dehyd_anc"/>
    <property type="match status" value="1"/>
</dbReference>
<evidence type="ECO:0000256" key="11">
    <source>
        <dbReference type="ARBA" id="ARBA00022723"/>
    </source>
</evidence>
<comment type="function">
    <text evidence="1 16">Membrane-anchoring subunit of succinate dehydrogenase (SDH).</text>
</comment>
<dbReference type="GO" id="GO:0020037">
    <property type="term" value="F:heme binding"/>
    <property type="evidence" value="ECO:0007669"/>
    <property type="project" value="InterPro"/>
</dbReference>
<evidence type="ECO:0000313" key="20">
    <source>
        <dbReference type="EMBL" id="KFZ32077.1"/>
    </source>
</evidence>
<dbReference type="EMBL" id="JPER01000001">
    <property type="protein sequence ID" value="KFZ32077.1"/>
    <property type="molecule type" value="Genomic_DNA"/>
</dbReference>
<dbReference type="UniPathway" id="UPA00223"/>
<evidence type="ECO:0000256" key="16">
    <source>
        <dbReference type="PIRNR" id="PIRNR000169"/>
    </source>
</evidence>
<dbReference type="Gene3D" id="1.20.1300.10">
    <property type="entry name" value="Fumarate reductase/succinate dehydrogenase, transmembrane subunit"/>
    <property type="match status" value="1"/>
</dbReference>
<keyword evidence="10 19" id="KW-0812">Transmembrane</keyword>